<dbReference type="EMBL" id="CP045798">
    <property type="protein sequence ID" value="QNB47295.1"/>
    <property type="molecule type" value="Genomic_DNA"/>
</dbReference>
<dbReference type="InterPro" id="IPR051398">
    <property type="entry name" value="Polysacch_Deacetylase"/>
</dbReference>
<name>A0A7G6E5E1_THEFR</name>
<keyword evidence="2 4" id="KW-0732">Signal</keyword>
<evidence type="ECO:0000256" key="4">
    <source>
        <dbReference type="SAM" id="SignalP"/>
    </source>
</evidence>
<evidence type="ECO:0000313" key="6">
    <source>
        <dbReference type="EMBL" id="QNB47295.1"/>
    </source>
</evidence>
<reference evidence="6 7" key="1">
    <citation type="journal article" date="2019" name="Front. Microbiol.">
        <title>Thermoanaerosceptrum fracticalcis gen. nov. sp. nov., a Novel Fumarate-Fermenting Microorganism From a Deep Fractured Carbonate Aquifer of the US Great Basin.</title>
        <authorList>
            <person name="Hamilton-Brehm S.D."/>
            <person name="Stewart L.E."/>
            <person name="Zavarin M."/>
            <person name="Caldwell M."/>
            <person name="Lawson P.A."/>
            <person name="Onstott T.C."/>
            <person name="Grzymski J."/>
            <person name="Neveux I."/>
            <person name="Lollar B.S."/>
            <person name="Russell C.E."/>
            <person name="Moser D.P."/>
        </authorList>
    </citation>
    <scope>NUCLEOTIDE SEQUENCE [LARGE SCALE GENOMIC DNA]</scope>
    <source>
        <strain evidence="6 7">DRI-13</strain>
    </source>
</reference>
<dbReference type="AlphaFoldDB" id="A0A7G6E5E1"/>
<feature type="signal peptide" evidence="4">
    <location>
        <begin position="1"/>
        <end position="22"/>
    </location>
</feature>
<keyword evidence="7" id="KW-1185">Reference proteome</keyword>
<evidence type="ECO:0000256" key="1">
    <source>
        <dbReference type="ARBA" id="ARBA00004613"/>
    </source>
</evidence>
<dbReference type="InterPro" id="IPR011330">
    <property type="entry name" value="Glyco_hydro/deAcase_b/a-brl"/>
</dbReference>
<dbReference type="Pfam" id="PF01522">
    <property type="entry name" value="Polysacc_deac_1"/>
    <property type="match status" value="1"/>
</dbReference>
<dbReference type="PROSITE" id="PS51677">
    <property type="entry name" value="NODB"/>
    <property type="match status" value="1"/>
</dbReference>
<dbReference type="Gene3D" id="3.20.20.370">
    <property type="entry name" value="Glycoside hydrolase/deacetylase"/>
    <property type="match status" value="1"/>
</dbReference>
<dbReference type="Proteomes" id="UP000515847">
    <property type="component" value="Chromosome"/>
</dbReference>
<organism evidence="6 7">
    <name type="scientific">Thermanaerosceptrum fracticalcis</name>
    <dbReference type="NCBI Taxonomy" id="1712410"/>
    <lineage>
        <taxon>Bacteria</taxon>
        <taxon>Bacillati</taxon>
        <taxon>Bacillota</taxon>
        <taxon>Clostridia</taxon>
        <taxon>Eubacteriales</taxon>
        <taxon>Peptococcaceae</taxon>
        <taxon>Thermanaerosceptrum</taxon>
    </lineage>
</organism>
<dbReference type="CDD" id="cd10918">
    <property type="entry name" value="CE4_NodB_like_5s_6s"/>
    <property type="match status" value="1"/>
</dbReference>
<feature type="region of interest" description="Disordered" evidence="3">
    <location>
        <begin position="24"/>
        <end position="55"/>
    </location>
</feature>
<comment type="subcellular location">
    <subcellularLocation>
        <location evidence="1">Secreted</location>
    </subcellularLocation>
</comment>
<evidence type="ECO:0000259" key="5">
    <source>
        <dbReference type="PROSITE" id="PS51677"/>
    </source>
</evidence>
<evidence type="ECO:0000313" key="7">
    <source>
        <dbReference type="Proteomes" id="UP000515847"/>
    </source>
</evidence>
<dbReference type="GO" id="GO:0005576">
    <property type="term" value="C:extracellular region"/>
    <property type="evidence" value="ECO:0007669"/>
    <property type="project" value="UniProtKB-SubCell"/>
</dbReference>
<dbReference type="OrthoDB" id="9778320at2"/>
<dbReference type="GO" id="GO:0016810">
    <property type="term" value="F:hydrolase activity, acting on carbon-nitrogen (but not peptide) bonds"/>
    <property type="evidence" value="ECO:0007669"/>
    <property type="project" value="InterPro"/>
</dbReference>
<evidence type="ECO:0000256" key="2">
    <source>
        <dbReference type="ARBA" id="ARBA00022729"/>
    </source>
</evidence>
<proteinExistence type="predicted"/>
<protein>
    <submittedName>
        <fullName evidence="6">Polysaccharide deacetylase family protein</fullName>
    </submittedName>
</protein>
<dbReference type="RefSeq" id="WP_051965896.1">
    <property type="nucleotide sequence ID" value="NZ_CP045798.1"/>
</dbReference>
<feature type="domain" description="NodB homology" evidence="5">
    <location>
        <begin position="119"/>
        <end position="278"/>
    </location>
</feature>
<accession>A0A7G6E5E1</accession>
<dbReference type="InterPro" id="IPR002509">
    <property type="entry name" value="NODB_dom"/>
</dbReference>
<dbReference type="PANTHER" id="PTHR34216:SF3">
    <property type="entry name" value="POLY-BETA-1,6-N-ACETYL-D-GLUCOSAMINE N-DEACETYLASE"/>
    <property type="match status" value="1"/>
</dbReference>
<dbReference type="PANTHER" id="PTHR34216">
    <property type="match status" value="1"/>
</dbReference>
<feature type="compositionally biased region" description="Basic and acidic residues" evidence="3">
    <location>
        <begin position="42"/>
        <end position="55"/>
    </location>
</feature>
<dbReference type="KEGG" id="tfr:BR63_13945"/>
<feature type="chain" id="PRO_5039496778" evidence="4">
    <location>
        <begin position="23"/>
        <end position="278"/>
    </location>
</feature>
<sequence>MFWRTLSAITISTVLLTTLAFTGTPSKEEPPDLVSIPPVGALEKEPAKQPPPEENKKITTIPILMYHVIEDYSGPYEQLYTEPAVLRRQIAYLKEQGYTAVTVAEALNHWQKGTPLPAKPVIFTFDDGYRSIYTEAFPILKDYNFRATLYLHTAKINTPGGLTTEMIKEMSGYGLEIGSHSLTHPDLTKISPARLKKEIQLSKKELEKITGKKVTTFCYPAGRHNARVREEVRKAGYLGAVTTRYGAATFQENLYNLSRIRINKSDALQGFINKMNRY</sequence>
<evidence type="ECO:0000256" key="3">
    <source>
        <dbReference type="SAM" id="MobiDB-lite"/>
    </source>
</evidence>
<dbReference type="SUPFAM" id="SSF88713">
    <property type="entry name" value="Glycoside hydrolase/deacetylase"/>
    <property type="match status" value="1"/>
</dbReference>
<gene>
    <name evidence="6" type="ORF">BR63_13945</name>
</gene>
<dbReference type="GO" id="GO:0005975">
    <property type="term" value="P:carbohydrate metabolic process"/>
    <property type="evidence" value="ECO:0007669"/>
    <property type="project" value="InterPro"/>
</dbReference>